<protein>
    <recommendedName>
        <fullName evidence="4">YcxB family protein</fullName>
    </recommendedName>
</protein>
<comment type="caution">
    <text evidence="2">The sequence shown here is derived from an EMBL/GenBank/DDBJ whole genome shotgun (WGS) entry which is preliminary data.</text>
</comment>
<organism evidence="2 3">
    <name type="scientific">Streptomyces caeni</name>
    <dbReference type="NCBI Taxonomy" id="2307231"/>
    <lineage>
        <taxon>Bacteria</taxon>
        <taxon>Bacillati</taxon>
        <taxon>Actinomycetota</taxon>
        <taxon>Actinomycetes</taxon>
        <taxon>Kitasatosporales</taxon>
        <taxon>Streptomycetaceae</taxon>
        <taxon>Streptomyces</taxon>
    </lineage>
</organism>
<keyword evidence="1" id="KW-1133">Transmembrane helix</keyword>
<dbReference type="RefSeq" id="WP_381092022.1">
    <property type="nucleotide sequence ID" value="NZ_JBHUDX010000129.1"/>
</dbReference>
<proteinExistence type="predicted"/>
<reference evidence="3" key="1">
    <citation type="journal article" date="2019" name="Int. J. Syst. Evol. Microbiol.">
        <title>The Global Catalogue of Microorganisms (GCM) 10K type strain sequencing project: providing services to taxonomists for standard genome sequencing and annotation.</title>
        <authorList>
            <consortium name="The Broad Institute Genomics Platform"/>
            <consortium name="The Broad Institute Genome Sequencing Center for Infectious Disease"/>
            <person name="Wu L."/>
            <person name="Ma J."/>
        </authorList>
    </citation>
    <scope>NUCLEOTIDE SEQUENCE [LARGE SCALE GENOMIC DNA]</scope>
    <source>
        <strain evidence="3">CGMCC 1.12470</strain>
    </source>
</reference>
<keyword evidence="1" id="KW-0472">Membrane</keyword>
<dbReference type="EMBL" id="JBHUDX010000129">
    <property type="protein sequence ID" value="MFD1663324.1"/>
    <property type="molecule type" value="Genomic_DNA"/>
</dbReference>
<gene>
    <name evidence="2" type="ORF">ACFSL4_35470</name>
</gene>
<feature type="transmembrane region" description="Helical" evidence="1">
    <location>
        <begin position="30"/>
        <end position="55"/>
    </location>
</feature>
<evidence type="ECO:0000313" key="3">
    <source>
        <dbReference type="Proteomes" id="UP001597261"/>
    </source>
</evidence>
<keyword evidence="1" id="KW-0812">Transmembrane</keyword>
<evidence type="ECO:0000256" key="1">
    <source>
        <dbReference type="SAM" id="Phobius"/>
    </source>
</evidence>
<name>A0ABW4J394_9ACTN</name>
<evidence type="ECO:0000313" key="2">
    <source>
        <dbReference type="EMBL" id="MFD1663324.1"/>
    </source>
</evidence>
<sequence length="146" mass="15701">MRNAASSVLVMALFGAIETAAPGKAPVAVLILFLSAGLLMKYIRTVVLLSTHWGVRRTAQKVGGRSEEANQVHEATVAEDGVTVRVNKKACSYAWEAFGGFVETERQFILWDPSGEPVFSLPKRGFADPSLVPVCGRLVAERLTAA</sequence>
<evidence type="ECO:0008006" key="4">
    <source>
        <dbReference type="Google" id="ProtNLM"/>
    </source>
</evidence>
<keyword evidence="3" id="KW-1185">Reference proteome</keyword>
<dbReference type="Proteomes" id="UP001597261">
    <property type="component" value="Unassembled WGS sequence"/>
</dbReference>
<accession>A0ABW4J394</accession>